<accession>A0ABR4HKS1</accession>
<dbReference type="Proteomes" id="UP001610334">
    <property type="component" value="Unassembled WGS sequence"/>
</dbReference>
<dbReference type="EMBL" id="JBFXLT010000024">
    <property type="protein sequence ID" value="KAL2816080.1"/>
    <property type="molecule type" value="Genomic_DNA"/>
</dbReference>
<gene>
    <name evidence="1" type="ORF">BJX63DRAFT_430372</name>
</gene>
<reference evidence="1 2" key="1">
    <citation type="submission" date="2024-07" db="EMBL/GenBank/DDBJ databases">
        <title>Section-level genome sequencing and comparative genomics of Aspergillus sections Usti and Cavernicolus.</title>
        <authorList>
            <consortium name="Lawrence Berkeley National Laboratory"/>
            <person name="Nybo J.L."/>
            <person name="Vesth T.C."/>
            <person name="Theobald S."/>
            <person name="Frisvad J.C."/>
            <person name="Larsen T.O."/>
            <person name="Kjaerboelling I."/>
            <person name="Rothschild-Mancinelli K."/>
            <person name="Lyhne E.K."/>
            <person name="Kogle M.E."/>
            <person name="Barry K."/>
            <person name="Clum A."/>
            <person name="Na H."/>
            <person name="Ledsgaard L."/>
            <person name="Lin J."/>
            <person name="Lipzen A."/>
            <person name="Kuo A."/>
            <person name="Riley R."/>
            <person name="Mondo S."/>
            <person name="Labutti K."/>
            <person name="Haridas S."/>
            <person name="Pangalinan J."/>
            <person name="Salamov A.A."/>
            <person name="Simmons B.A."/>
            <person name="Magnuson J.K."/>
            <person name="Chen J."/>
            <person name="Drula E."/>
            <person name="Henrissat B."/>
            <person name="Wiebenga A."/>
            <person name="Lubbers R.J."/>
            <person name="Gomes A.C."/>
            <person name="Makela M.R."/>
            <person name="Stajich J."/>
            <person name="Grigoriev I.V."/>
            <person name="Mortensen U.H."/>
            <person name="De Vries R.P."/>
            <person name="Baker S.E."/>
            <person name="Andersen M.R."/>
        </authorList>
    </citation>
    <scope>NUCLEOTIDE SEQUENCE [LARGE SCALE GENOMIC DNA]</scope>
    <source>
        <strain evidence="1 2">CBS 588.65</strain>
    </source>
</reference>
<name>A0ABR4HKS1_9EURO</name>
<organism evidence="1 2">
    <name type="scientific">Aspergillus granulosus</name>
    <dbReference type="NCBI Taxonomy" id="176169"/>
    <lineage>
        <taxon>Eukaryota</taxon>
        <taxon>Fungi</taxon>
        <taxon>Dikarya</taxon>
        <taxon>Ascomycota</taxon>
        <taxon>Pezizomycotina</taxon>
        <taxon>Eurotiomycetes</taxon>
        <taxon>Eurotiomycetidae</taxon>
        <taxon>Eurotiales</taxon>
        <taxon>Aspergillaceae</taxon>
        <taxon>Aspergillus</taxon>
        <taxon>Aspergillus subgen. Nidulantes</taxon>
    </lineage>
</organism>
<dbReference type="InterPro" id="IPR021986">
    <property type="entry name" value="Spherulin4"/>
</dbReference>
<protein>
    <submittedName>
        <fullName evidence="1">Uncharacterized protein</fullName>
    </submittedName>
</protein>
<keyword evidence="2" id="KW-1185">Reference proteome</keyword>
<proteinExistence type="predicted"/>
<comment type="caution">
    <text evidence="1">The sequence shown here is derived from an EMBL/GenBank/DDBJ whole genome shotgun (WGS) entry which is preliminary data.</text>
</comment>
<evidence type="ECO:0000313" key="1">
    <source>
        <dbReference type="EMBL" id="KAL2816080.1"/>
    </source>
</evidence>
<dbReference type="Pfam" id="PF12138">
    <property type="entry name" value="Spherulin4"/>
    <property type="match status" value="1"/>
</dbReference>
<evidence type="ECO:0000313" key="2">
    <source>
        <dbReference type="Proteomes" id="UP001610334"/>
    </source>
</evidence>
<sequence length="201" mass="22057">MALRARIWDVQAREYTTGAGFRKSTDVITRGAASGKTVLGYVRTGYLGVSVQKFTTRLGSGNLADWTAQIEEDIDMWYNLYGDSIGGIFFDEGWPECGDNNQYVGLYKYTYTWTIPLGTSTINSGKFVVQAQGYNPLTNVFYPELVNTLYRGDGEFYSTESGSLSGNCWGDQVAAVESSFKVMAAGLAAMTCGMPTKTFET</sequence>